<keyword evidence="2" id="KW-1185">Reference proteome</keyword>
<sequence>MAIGLDLANEANRQTNEANREQQRLTAQGQITDRFTKAIEQLGQPGAGKVDVRLGAIYVLERIMRDSAADQPAVVDILAAFVRVHAAAPKRPTYTPDTFPPVDIQAALTVLGRRDATRGDRFSEPTRYMLKLPAATNLDGADLRDADLSGVDLRRGPGVRPD</sequence>
<evidence type="ECO:0008006" key="3">
    <source>
        <dbReference type="Google" id="ProtNLM"/>
    </source>
</evidence>
<dbReference type="Pfam" id="PF00805">
    <property type="entry name" value="Pentapeptide"/>
    <property type="match status" value="1"/>
</dbReference>
<proteinExistence type="predicted"/>
<evidence type="ECO:0000313" key="1">
    <source>
        <dbReference type="EMBL" id="MBO4210810.1"/>
    </source>
</evidence>
<evidence type="ECO:0000313" key="2">
    <source>
        <dbReference type="Proteomes" id="UP000823521"/>
    </source>
</evidence>
<comment type="caution">
    <text evidence="1">The sequence shown here is derived from an EMBL/GenBank/DDBJ whole genome shotgun (WGS) entry which is preliminary data.</text>
</comment>
<dbReference type="RefSeq" id="WP_208817870.1">
    <property type="nucleotide sequence ID" value="NZ_WVUH01000608.1"/>
</dbReference>
<gene>
    <name evidence="1" type="ORF">GSF22_33170</name>
</gene>
<dbReference type="Proteomes" id="UP000823521">
    <property type="component" value="Unassembled WGS sequence"/>
</dbReference>
<dbReference type="EMBL" id="WVUH01000608">
    <property type="protein sequence ID" value="MBO4210810.1"/>
    <property type="molecule type" value="Genomic_DNA"/>
</dbReference>
<protein>
    <recommendedName>
        <fullName evidence="3">Pentapeptide repeat-containing protein</fullName>
    </recommendedName>
</protein>
<accession>A0ABS3W203</accession>
<name>A0ABS3W203_MICEH</name>
<organism evidence="1 2">
    <name type="scientific">Micromonospora echinofusca</name>
    <dbReference type="NCBI Taxonomy" id="47858"/>
    <lineage>
        <taxon>Bacteria</taxon>
        <taxon>Bacillati</taxon>
        <taxon>Actinomycetota</taxon>
        <taxon>Actinomycetes</taxon>
        <taxon>Micromonosporales</taxon>
        <taxon>Micromonosporaceae</taxon>
        <taxon>Micromonospora</taxon>
    </lineage>
</organism>
<dbReference type="InterPro" id="IPR001646">
    <property type="entry name" value="5peptide_repeat"/>
</dbReference>
<reference evidence="1 2" key="1">
    <citation type="submission" date="2019-12" db="EMBL/GenBank/DDBJ databases">
        <title>Whole genome sequencing of endophytic Actinobacterium Micromonospora sp. MPMI6T.</title>
        <authorList>
            <person name="Evv R."/>
            <person name="Podile A.R."/>
        </authorList>
    </citation>
    <scope>NUCLEOTIDE SEQUENCE [LARGE SCALE GENOMIC DNA]</scope>
    <source>
        <strain evidence="1 2">MPMI6</strain>
    </source>
</reference>